<reference evidence="3 4" key="1">
    <citation type="submission" date="2011-01" db="EMBL/GenBank/DDBJ databases">
        <title>Complete sequence of chromosome of Streptomyces flavogriseus ATCC 33331.</title>
        <authorList>
            <consortium name="US DOE Joint Genome Institute"/>
            <person name="Lucas S."/>
            <person name="Copeland A."/>
            <person name="Lapidus A."/>
            <person name="Cheng J.-F."/>
            <person name="Goodwin L."/>
            <person name="Pitluck S."/>
            <person name="Davenport K."/>
            <person name="Detter J.C."/>
            <person name="Han C."/>
            <person name="Tapia R."/>
            <person name="Land M."/>
            <person name="Hauser L."/>
            <person name="Kyrpides N."/>
            <person name="Ivanova N."/>
            <person name="Ovchinnikova G."/>
            <person name="Pagani I."/>
            <person name="Brumm P."/>
            <person name="Mead D."/>
            <person name="Woyke T."/>
        </authorList>
    </citation>
    <scope>NUCLEOTIDE SEQUENCE [LARGE SCALE GENOMIC DNA]</scope>
    <source>
        <strain evidence="4">ATCC 33331 / IAF-45CD</strain>
    </source>
</reference>
<dbReference type="InterPro" id="IPR051908">
    <property type="entry name" value="Ribosomal_N-acetyltransferase"/>
</dbReference>
<organism evidence="3 4">
    <name type="scientific">Streptomyces pratensis (strain ATCC 33331 / IAF-45CD)</name>
    <dbReference type="NCBI Taxonomy" id="591167"/>
    <lineage>
        <taxon>Bacteria</taxon>
        <taxon>Bacillati</taxon>
        <taxon>Actinomycetota</taxon>
        <taxon>Actinomycetes</taxon>
        <taxon>Kitasatosporales</taxon>
        <taxon>Streptomycetaceae</taxon>
        <taxon>Streptomyces</taxon>
    </lineage>
</organism>
<dbReference type="GO" id="GO:0005737">
    <property type="term" value="C:cytoplasm"/>
    <property type="evidence" value="ECO:0007669"/>
    <property type="project" value="TreeGrafter"/>
</dbReference>
<dbReference type="InterPro" id="IPR000182">
    <property type="entry name" value="GNAT_dom"/>
</dbReference>
<proteinExistence type="predicted"/>
<evidence type="ECO:0000259" key="2">
    <source>
        <dbReference type="PROSITE" id="PS51186"/>
    </source>
</evidence>
<dbReference type="Proteomes" id="UP000002066">
    <property type="component" value="Chromosome"/>
</dbReference>
<accession>A0A8D3WPL1</accession>
<dbReference type="PANTHER" id="PTHR43441:SF11">
    <property type="entry name" value="RIBOSOMAL-PROTEIN-SERINE ACETYLTRANSFERASE"/>
    <property type="match status" value="1"/>
</dbReference>
<dbReference type="PROSITE" id="PS51186">
    <property type="entry name" value="GNAT"/>
    <property type="match status" value="1"/>
</dbReference>
<name>A0A8D3WPL1_STRFA</name>
<dbReference type="KEGG" id="sfa:Sfla_6099"/>
<dbReference type="OrthoDB" id="9814648at2"/>
<dbReference type="EMBL" id="CP002475">
    <property type="protein sequence ID" value="ADW07481.1"/>
    <property type="molecule type" value="Genomic_DNA"/>
</dbReference>
<dbReference type="GO" id="GO:1990189">
    <property type="term" value="F:protein N-terminal-serine acetyltransferase activity"/>
    <property type="evidence" value="ECO:0007669"/>
    <property type="project" value="TreeGrafter"/>
</dbReference>
<dbReference type="Pfam" id="PF13302">
    <property type="entry name" value="Acetyltransf_3"/>
    <property type="match status" value="1"/>
</dbReference>
<feature type="domain" description="N-acetyltransferase" evidence="2">
    <location>
        <begin position="10"/>
        <end position="176"/>
    </location>
</feature>
<dbReference type="PANTHER" id="PTHR43441">
    <property type="entry name" value="RIBOSOMAL-PROTEIN-SERINE ACETYLTRANSFERASE"/>
    <property type="match status" value="1"/>
</dbReference>
<feature type="region of interest" description="Disordered" evidence="1">
    <location>
        <begin position="33"/>
        <end position="56"/>
    </location>
</feature>
<sequence length="188" mass="21355">MNDMWTGAKVRLRGVEPEDWKGFRDLARNTVDARAADQVEPPRSDESYRSWTADRAGRPPGGEAFRLVIEALAERVFAGSVTVGETDNRAGRFRTGIEVSRDHRGKGYATEATELILTYMFGEQRLNKCEVEVHAFNEASLALYRRLGFVEEGRLRQHEYFAGGYHDSVLLGITADEFWATRRRPSVR</sequence>
<dbReference type="SUPFAM" id="SSF55729">
    <property type="entry name" value="Acyl-CoA N-acyltransferases (Nat)"/>
    <property type="match status" value="1"/>
</dbReference>
<evidence type="ECO:0000313" key="3">
    <source>
        <dbReference type="EMBL" id="ADW07481.1"/>
    </source>
</evidence>
<dbReference type="InterPro" id="IPR016181">
    <property type="entry name" value="Acyl_CoA_acyltransferase"/>
</dbReference>
<feature type="compositionally biased region" description="Basic and acidic residues" evidence="1">
    <location>
        <begin position="34"/>
        <end position="48"/>
    </location>
</feature>
<dbReference type="Gene3D" id="3.40.630.30">
    <property type="match status" value="1"/>
</dbReference>
<dbReference type="AlphaFoldDB" id="A0A8D3WPL1"/>
<protein>
    <submittedName>
        <fullName evidence="3">GCN5-related N-acetyltransferase</fullName>
    </submittedName>
</protein>
<dbReference type="GO" id="GO:0008999">
    <property type="term" value="F:protein-N-terminal-alanine acetyltransferase activity"/>
    <property type="evidence" value="ECO:0007669"/>
    <property type="project" value="TreeGrafter"/>
</dbReference>
<evidence type="ECO:0000256" key="1">
    <source>
        <dbReference type="SAM" id="MobiDB-lite"/>
    </source>
</evidence>
<gene>
    <name evidence="3" type="ordered locus">Sfla_6099</name>
</gene>
<evidence type="ECO:0000313" key="4">
    <source>
        <dbReference type="Proteomes" id="UP000002066"/>
    </source>
</evidence>